<feature type="non-terminal residue" evidence="1">
    <location>
        <position position="1"/>
    </location>
</feature>
<evidence type="ECO:0000313" key="2">
    <source>
        <dbReference type="Proteomes" id="UP000226712"/>
    </source>
</evidence>
<evidence type="ECO:0000313" key="1">
    <source>
        <dbReference type="EMBL" id="MAG18176.1"/>
    </source>
</evidence>
<accession>A0A2D6LPQ0</accession>
<dbReference type="AlphaFoldDB" id="A0A2D6LPQ0"/>
<protein>
    <submittedName>
        <fullName evidence="1">Uncharacterized protein</fullName>
    </submittedName>
</protein>
<sequence length="60" mass="7028">SNIYDNCRFSKGQKTKPLYSSVTTKTKMFMNTEDLIRVGRAKKKARAEIVQKYLDSHHTY</sequence>
<reference evidence="2" key="1">
    <citation type="submission" date="2017-09" db="EMBL/GenBank/DDBJ databases">
        <title>The Reconstruction of 2,631 Draft Metagenome-Assembled Genomes from the Global Oceans.</title>
        <authorList>
            <person name="Tully B.J."/>
            <person name="Graham E.D."/>
            <person name="Heidelberg J.F."/>
        </authorList>
    </citation>
    <scope>NUCLEOTIDE SEQUENCE [LARGE SCALE GENOMIC DNA]</scope>
</reference>
<dbReference type="Proteomes" id="UP000226712">
    <property type="component" value="Unassembled WGS sequence"/>
</dbReference>
<gene>
    <name evidence="1" type="ORF">CL944_01745</name>
</gene>
<comment type="caution">
    <text evidence="1">The sequence shown here is derived from an EMBL/GenBank/DDBJ whole genome shotgun (WGS) entry which is preliminary data.</text>
</comment>
<name>A0A2D6LPQ0_9ARCH</name>
<proteinExistence type="predicted"/>
<organism evidence="1 2">
    <name type="scientific">Candidatus Iainarchaeum sp</name>
    <dbReference type="NCBI Taxonomy" id="3101447"/>
    <lineage>
        <taxon>Archaea</taxon>
        <taxon>Candidatus Iainarchaeota</taxon>
        <taxon>Candidatus Iainarchaeia</taxon>
        <taxon>Candidatus Iainarchaeales</taxon>
        <taxon>Candidatus Iainarchaeaceae</taxon>
        <taxon>Candidatus Iainarchaeum</taxon>
    </lineage>
</organism>
<dbReference type="EMBL" id="NZBD01000011">
    <property type="protein sequence ID" value="MAG18176.1"/>
    <property type="molecule type" value="Genomic_DNA"/>
</dbReference>